<dbReference type="GO" id="GO:0047974">
    <property type="term" value="F:guanosine deaminase activity"/>
    <property type="evidence" value="ECO:0007669"/>
    <property type="project" value="TreeGrafter"/>
</dbReference>
<keyword evidence="2" id="KW-0479">Metal-binding</keyword>
<keyword evidence="3" id="KW-0378">Hydrolase</keyword>
<dbReference type="SUPFAM" id="SSF53927">
    <property type="entry name" value="Cytidine deaminase-like"/>
    <property type="match status" value="1"/>
</dbReference>
<dbReference type="Proteomes" id="UP000051330">
    <property type="component" value="Unassembled WGS sequence"/>
</dbReference>
<evidence type="ECO:0000256" key="1">
    <source>
        <dbReference type="ARBA" id="ARBA00006576"/>
    </source>
</evidence>
<dbReference type="GO" id="GO:0006152">
    <property type="term" value="P:purine nucleoside catabolic process"/>
    <property type="evidence" value="ECO:0007669"/>
    <property type="project" value="TreeGrafter"/>
</dbReference>
<proteinExistence type="inferred from homology"/>
<dbReference type="Gene3D" id="3.40.140.10">
    <property type="entry name" value="Cytidine Deaminase, domain 2"/>
    <property type="match status" value="1"/>
</dbReference>
<dbReference type="RefSeq" id="WP_057817268.1">
    <property type="nucleotide sequence ID" value="NZ_AZEC01000001.1"/>
</dbReference>
<evidence type="ECO:0000313" key="6">
    <source>
        <dbReference type="EMBL" id="KRL14503.1"/>
    </source>
</evidence>
<dbReference type="PROSITE" id="PS00903">
    <property type="entry name" value="CYT_DCMP_DEAMINASES_1"/>
    <property type="match status" value="1"/>
</dbReference>
<keyword evidence="4" id="KW-0862">Zinc</keyword>
<evidence type="ECO:0000256" key="3">
    <source>
        <dbReference type="ARBA" id="ARBA00022801"/>
    </source>
</evidence>
<comment type="caution">
    <text evidence="6">The sequence shown here is derived from an EMBL/GenBank/DDBJ whole genome shotgun (WGS) entry which is preliminary data.</text>
</comment>
<dbReference type="PATRIC" id="fig|1423792.3.peg.154"/>
<dbReference type="InterPro" id="IPR002125">
    <property type="entry name" value="CMP_dCMP_dom"/>
</dbReference>
<comment type="similarity">
    <text evidence="1">Belongs to the cytidine and deoxycytidylate deaminase family.</text>
</comment>
<sequence>MYDPKIMALAEKEAESNLQTKEGGPFGSVIVDKDGNIVAQGHNQVLHNNDPSAHGEIVTMRKACQKLNTYDLSGCTLYTNAYPCPMCLAAIIWANIKTVYYGNTAKDAADIGFRDDFIYKFINGGASDTSVLNLQQHDRDNTMKSFKAFKEDSAATIY</sequence>
<organism evidence="6 7">
    <name type="scientific">Schleiferilactobacillus perolens DSM 12744</name>
    <dbReference type="NCBI Taxonomy" id="1423792"/>
    <lineage>
        <taxon>Bacteria</taxon>
        <taxon>Bacillati</taxon>
        <taxon>Bacillota</taxon>
        <taxon>Bacilli</taxon>
        <taxon>Lactobacillales</taxon>
        <taxon>Lactobacillaceae</taxon>
        <taxon>Schleiferilactobacillus</taxon>
    </lineage>
</organism>
<evidence type="ECO:0000256" key="2">
    <source>
        <dbReference type="ARBA" id="ARBA00022723"/>
    </source>
</evidence>
<name>A0A0R1N2Q1_9LACO</name>
<reference evidence="6 7" key="1">
    <citation type="journal article" date="2015" name="Genome Announc.">
        <title>Expanding the biotechnology potential of lactobacilli through comparative genomics of 213 strains and associated genera.</title>
        <authorList>
            <person name="Sun Z."/>
            <person name="Harris H.M."/>
            <person name="McCann A."/>
            <person name="Guo C."/>
            <person name="Argimon S."/>
            <person name="Zhang W."/>
            <person name="Yang X."/>
            <person name="Jeffery I.B."/>
            <person name="Cooney J.C."/>
            <person name="Kagawa T.F."/>
            <person name="Liu W."/>
            <person name="Song Y."/>
            <person name="Salvetti E."/>
            <person name="Wrobel A."/>
            <person name="Rasinkangas P."/>
            <person name="Parkhill J."/>
            <person name="Rea M.C."/>
            <person name="O'Sullivan O."/>
            <person name="Ritari J."/>
            <person name="Douillard F.P."/>
            <person name="Paul Ross R."/>
            <person name="Yang R."/>
            <person name="Briner A.E."/>
            <person name="Felis G.E."/>
            <person name="de Vos W.M."/>
            <person name="Barrangou R."/>
            <person name="Klaenhammer T.R."/>
            <person name="Caufield P.W."/>
            <person name="Cui Y."/>
            <person name="Zhang H."/>
            <person name="O'Toole P.W."/>
        </authorList>
    </citation>
    <scope>NUCLEOTIDE SEQUENCE [LARGE SCALE GENOMIC DNA]</scope>
    <source>
        <strain evidence="6 7">DSM 12744</strain>
    </source>
</reference>
<dbReference type="EMBL" id="AZEC01000001">
    <property type="protein sequence ID" value="KRL14503.1"/>
    <property type="molecule type" value="Genomic_DNA"/>
</dbReference>
<dbReference type="AlphaFoldDB" id="A0A0R1N2Q1"/>
<dbReference type="CDD" id="cd01285">
    <property type="entry name" value="nucleoside_deaminase"/>
    <property type="match status" value="1"/>
</dbReference>
<dbReference type="FunFam" id="3.40.140.10:FF:000011">
    <property type="entry name" value="tRNA-specific adenosine deaminase"/>
    <property type="match status" value="1"/>
</dbReference>
<evidence type="ECO:0000313" key="7">
    <source>
        <dbReference type="Proteomes" id="UP000051330"/>
    </source>
</evidence>
<evidence type="ECO:0000259" key="5">
    <source>
        <dbReference type="PROSITE" id="PS51747"/>
    </source>
</evidence>
<dbReference type="GO" id="GO:0008270">
    <property type="term" value="F:zinc ion binding"/>
    <property type="evidence" value="ECO:0007669"/>
    <property type="project" value="InterPro"/>
</dbReference>
<gene>
    <name evidence="6" type="ORF">FD09_GL000151</name>
</gene>
<dbReference type="PANTHER" id="PTHR11079:SF161">
    <property type="entry name" value="CMP_DCMP-TYPE DEAMINASE DOMAIN-CONTAINING PROTEIN"/>
    <property type="match status" value="1"/>
</dbReference>
<dbReference type="InterPro" id="IPR016192">
    <property type="entry name" value="APOBEC/CMP_deaminase_Zn-bd"/>
</dbReference>
<keyword evidence="7" id="KW-1185">Reference proteome</keyword>
<dbReference type="InterPro" id="IPR016193">
    <property type="entry name" value="Cytidine_deaminase-like"/>
</dbReference>
<protein>
    <submittedName>
        <fullName evidence="6">Guanine deaminase</fullName>
    </submittedName>
</protein>
<dbReference type="OrthoDB" id="9802676at2"/>
<feature type="domain" description="CMP/dCMP-type deaminase" evidence="5">
    <location>
        <begin position="1"/>
        <end position="116"/>
    </location>
</feature>
<evidence type="ECO:0000256" key="4">
    <source>
        <dbReference type="ARBA" id="ARBA00022833"/>
    </source>
</evidence>
<dbReference type="STRING" id="1423792.FD09_GL000151"/>
<accession>A0A0R1N2Q1</accession>
<dbReference type="PROSITE" id="PS51747">
    <property type="entry name" value="CYT_DCMP_DEAMINASES_2"/>
    <property type="match status" value="1"/>
</dbReference>
<dbReference type="Pfam" id="PF00383">
    <property type="entry name" value="dCMP_cyt_deam_1"/>
    <property type="match status" value="1"/>
</dbReference>
<dbReference type="PANTHER" id="PTHR11079">
    <property type="entry name" value="CYTOSINE DEAMINASE FAMILY MEMBER"/>
    <property type="match status" value="1"/>
</dbReference>